<comment type="caution">
    <text evidence="1">The sequence shown here is derived from an EMBL/GenBank/DDBJ whole genome shotgun (WGS) entry which is preliminary data.</text>
</comment>
<protein>
    <submittedName>
        <fullName evidence="1">Uncharacterized protein</fullName>
    </submittedName>
</protein>
<accession>A0AAD5NQC2</accession>
<reference evidence="1" key="1">
    <citation type="journal article" date="2022" name="Plant J.">
        <title>Strategies of tolerance reflected in two North American maple genomes.</title>
        <authorList>
            <person name="McEvoy S.L."/>
            <person name="Sezen U.U."/>
            <person name="Trouern-Trend A."/>
            <person name="McMahon S.M."/>
            <person name="Schaberg P.G."/>
            <person name="Yang J."/>
            <person name="Wegrzyn J.L."/>
            <person name="Swenson N.G."/>
        </authorList>
    </citation>
    <scope>NUCLEOTIDE SEQUENCE</scope>
    <source>
        <strain evidence="1">91603</strain>
    </source>
</reference>
<sequence length="70" mass="8345">MKFTSHIVFYTVKTRLFDGSSHHYVAKLRSPKSVAFFKRRLVTEKWKVPVNFWEPEFQVDPAFNGLRDLI</sequence>
<dbReference type="EMBL" id="JAJSOW010000103">
    <property type="protein sequence ID" value="KAI9174472.1"/>
    <property type="molecule type" value="Genomic_DNA"/>
</dbReference>
<evidence type="ECO:0000313" key="1">
    <source>
        <dbReference type="EMBL" id="KAI9174472.1"/>
    </source>
</evidence>
<dbReference type="Proteomes" id="UP001064489">
    <property type="component" value="Chromosome 8"/>
</dbReference>
<dbReference type="AlphaFoldDB" id="A0AAD5NQC2"/>
<name>A0AAD5NQC2_ACENE</name>
<gene>
    <name evidence="1" type="ORF">LWI28_017874</name>
</gene>
<keyword evidence="2" id="KW-1185">Reference proteome</keyword>
<organism evidence="1 2">
    <name type="scientific">Acer negundo</name>
    <name type="common">Box elder</name>
    <dbReference type="NCBI Taxonomy" id="4023"/>
    <lineage>
        <taxon>Eukaryota</taxon>
        <taxon>Viridiplantae</taxon>
        <taxon>Streptophyta</taxon>
        <taxon>Embryophyta</taxon>
        <taxon>Tracheophyta</taxon>
        <taxon>Spermatophyta</taxon>
        <taxon>Magnoliopsida</taxon>
        <taxon>eudicotyledons</taxon>
        <taxon>Gunneridae</taxon>
        <taxon>Pentapetalae</taxon>
        <taxon>rosids</taxon>
        <taxon>malvids</taxon>
        <taxon>Sapindales</taxon>
        <taxon>Sapindaceae</taxon>
        <taxon>Hippocastanoideae</taxon>
        <taxon>Acereae</taxon>
        <taxon>Acer</taxon>
    </lineage>
</organism>
<reference evidence="1" key="2">
    <citation type="submission" date="2023-02" db="EMBL/GenBank/DDBJ databases">
        <authorList>
            <person name="Swenson N.G."/>
            <person name="Wegrzyn J.L."/>
            <person name="Mcevoy S.L."/>
        </authorList>
    </citation>
    <scope>NUCLEOTIDE SEQUENCE</scope>
    <source>
        <strain evidence="1">91603</strain>
        <tissue evidence="1">Leaf</tissue>
    </source>
</reference>
<proteinExistence type="predicted"/>
<evidence type="ECO:0000313" key="2">
    <source>
        <dbReference type="Proteomes" id="UP001064489"/>
    </source>
</evidence>